<dbReference type="InterPro" id="IPR006094">
    <property type="entry name" value="Oxid_FAD_bind_N"/>
</dbReference>
<keyword evidence="7" id="KW-1185">Reference proteome</keyword>
<keyword evidence="4" id="KW-0560">Oxidoreductase</keyword>
<dbReference type="PANTHER" id="PTHR13878">
    <property type="entry name" value="GULONOLACTONE OXIDASE"/>
    <property type="match status" value="1"/>
</dbReference>
<dbReference type="InterPro" id="IPR016166">
    <property type="entry name" value="FAD-bd_PCMH"/>
</dbReference>
<evidence type="ECO:0000256" key="3">
    <source>
        <dbReference type="ARBA" id="ARBA00022827"/>
    </source>
</evidence>
<evidence type="ECO:0000259" key="5">
    <source>
        <dbReference type="PROSITE" id="PS51387"/>
    </source>
</evidence>
<dbReference type="InterPro" id="IPR036318">
    <property type="entry name" value="FAD-bd_PCMH-like_sf"/>
</dbReference>
<sequence>MVSNYGIKSGSGIMNTTWHEKKTIYNDLNQLHGVYVILMEEYLSTFCTNFGGMYSIPPLAVVCVKNTDSIIDIIHYCNINEIPINIRGVGHSFGTQSLSKGIVLVVSVENPVFEKIDEYKFKVSAFETWLSVECFLRKNGLSFPILTRHPDTTVGGTLSVGGYGEDSYLYGSQASCIQSYTLITPDGKRHRCSEDSNSELYNFGLASLGILGIIEDVTFEAIPLRVENILYVIEFDGILHLLSFLILISEYSNLNIEAVTCQLYRGKYYVNMVLSNNSDQINIVNKVLECQVTGCIGYKYHSVRDYRGRTFGAYRHDLWNRDHVNLWGDYCVDQNNIMAFANFLLNKVINNNVFINNKGRLLIILKKSPSLSKFFPFEPISKKMSGIVFGVGVYFTFPRSESEEYEKLKLLHSQILEECILNEGRPYLAGWHEMKYEDKIKTYGDDYIKILALKKRLDPKGIVNNYDFFSIEMN</sequence>
<dbReference type="Pfam" id="PF01565">
    <property type="entry name" value="FAD_binding_4"/>
    <property type="match status" value="1"/>
</dbReference>
<dbReference type="PROSITE" id="PS51387">
    <property type="entry name" value="FAD_PCMH"/>
    <property type="match status" value="1"/>
</dbReference>
<dbReference type="EMBL" id="LJCS01000030">
    <property type="protein sequence ID" value="KOY61850.1"/>
    <property type="molecule type" value="Genomic_DNA"/>
</dbReference>
<reference evidence="6 7" key="1">
    <citation type="submission" date="2015-09" db="EMBL/GenBank/DDBJ databases">
        <title>Draft genome sequence and assembly of Photorhabdus sp. VMG, a bacterial symbiont associated with Heterorhabditis zealandica.</title>
        <authorList>
            <person name="Naidoo S."/>
            <person name="Featherston J."/>
            <person name="Mothupi B."/>
            <person name="Gray V.M."/>
        </authorList>
    </citation>
    <scope>NUCLEOTIDE SEQUENCE [LARGE SCALE GENOMIC DNA]</scope>
    <source>
        <strain evidence="6 7">VMG</strain>
    </source>
</reference>
<name>A0ABR5KBQ4_9GAMM</name>
<dbReference type="PANTHER" id="PTHR13878:SF53">
    <property type="entry name" value="CYTOKININ DEHYDROGENASE 6"/>
    <property type="match status" value="1"/>
</dbReference>
<feature type="domain" description="FAD-binding PCMH-type" evidence="5">
    <location>
        <begin position="54"/>
        <end position="224"/>
    </location>
</feature>
<dbReference type="InterPro" id="IPR016169">
    <property type="entry name" value="FAD-bd_PCMH_sub2"/>
</dbReference>
<evidence type="ECO:0000256" key="2">
    <source>
        <dbReference type="ARBA" id="ARBA00022630"/>
    </source>
</evidence>
<comment type="caution">
    <text evidence="6">The sequence shown here is derived from an EMBL/GenBank/DDBJ whole genome shotgun (WGS) entry which is preliminary data.</text>
</comment>
<evidence type="ECO:0000256" key="1">
    <source>
        <dbReference type="ARBA" id="ARBA00005466"/>
    </source>
</evidence>
<keyword evidence="3" id="KW-0274">FAD</keyword>
<comment type="similarity">
    <text evidence="1">Belongs to the oxygen-dependent FAD-linked oxidoreductase family.</text>
</comment>
<protein>
    <recommendedName>
        <fullName evidence="5">FAD-binding PCMH-type domain-containing protein</fullName>
    </recommendedName>
</protein>
<dbReference type="Gene3D" id="3.30.465.10">
    <property type="match status" value="1"/>
</dbReference>
<proteinExistence type="inferred from homology"/>
<dbReference type="Proteomes" id="UP000037727">
    <property type="component" value="Unassembled WGS sequence"/>
</dbReference>
<dbReference type="InterPro" id="IPR016167">
    <property type="entry name" value="FAD-bd_PCMH_sub1"/>
</dbReference>
<evidence type="ECO:0000313" key="6">
    <source>
        <dbReference type="EMBL" id="KOY61850.1"/>
    </source>
</evidence>
<gene>
    <name evidence="6" type="ORF">AM629_11870</name>
</gene>
<accession>A0ABR5KBQ4</accession>
<dbReference type="SUPFAM" id="SSF56176">
    <property type="entry name" value="FAD-binding/transporter-associated domain-like"/>
    <property type="match status" value="1"/>
</dbReference>
<organism evidence="6 7">
    <name type="scientific">Photorhabdus heterorhabditis</name>
    <dbReference type="NCBI Taxonomy" id="880156"/>
    <lineage>
        <taxon>Bacteria</taxon>
        <taxon>Pseudomonadati</taxon>
        <taxon>Pseudomonadota</taxon>
        <taxon>Gammaproteobacteria</taxon>
        <taxon>Enterobacterales</taxon>
        <taxon>Morganellaceae</taxon>
        <taxon>Photorhabdus</taxon>
    </lineage>
</organism>
<evidence type="ECO:0000256" key="4">
    <source>
        <dbReference type="ARBA" id="ARBA00023002"/>
    </source>
</evidence>
<keyword evidence="2" id="KW-0285">Flavoprotein</keyword>
<evidence type="ECO:0000313" key="7">
    <source>
        <dbReference type="Proteomes" id="UP000037727"/>
    </source>
</evidence>
<dbReference type="SUPFAM" id="SSF55103">
    <property type="entry name" value="FAD-linked oxidases, C-terminal domain"/>
    <property type="match status" value="1"/>
</dbReference>
<dbReference type="InterPro" id="IPR016164">
    <property type="entry name" value="FAD-linked_Oxase-like_C"/>
</dbReference>
<dbReference type="Gene3D" id="3.30.43.10">
    <property type="entry name" value="Uridine Diphospho-n-acetylenolpyruvylglucosamine Reductase, domain 2"/>
    <property type="match status" value="1"/>
</dbReference>
<dbReference type="InterPro" id="IPR050432">
    <property type="entry name" value="FAD-linked_Oxidoreductases_BP"/>
</dbReference>